<dbReference type="EMBL" id="LJRO01000384">
    <property type="protein sequence ID" value="KPY94445.1"/>
    <property type="molecule type" value="Genomic_DNA"/>
</dbReference>
<evidence type="ECO:0000313" key="3">
    <source>
        <dbReference type="Proteomes" id="UP000050523"/>
    </source>
</evidence>
<comment type="caution">
    <text evidence="1">The sequence shown here is derived from an EMBL/GenBank/DDBJ whole genome shotgun (WGS) entry which is preliminary data.</text>
</comment>
<protein>
    <submittedName>
        <fullName evidence="1">Uncharacterized protein</fullName>
    </submittedName>
</protein>
<name>A0AA40TTG6_9PSED</name>
<evidence type="ECO:0000313" key="4">
    <source>
        <dbReference type="Proteomes" id="UP001569512"/>
    </source>
</evidence>
<reference evidence="2 4" key="2">
    <citation type="submission" date="2024-06" db="EMBL/GenBank/DDBJ databases">
        <title>Genome sequences for Pseudomonas syringae strains with characterized LPS.</title>
        <authorList>
            <person name="Baltrus D.A."/>
            <person name="Krings L."/>
        </authorList>
    </citation>
    <scope>NUCLEOTIDE SEQUENCE [LARGE SCALE GENOMIC DNA]</scope>
    <source>
        <strain evidence="2 4">NCPPB2708</strain>
    </source>
</reference>
<gene>
    <name evidence="2" type="ORF">ACDH53_11740</name>
    <name evidence="1" type="ORF">ALO43_04301</name>
</gene>
<dbReference type="GeneID" id="72394462"/>
<organism evidence="1 3">
    <name type="scientific">Pseudomonas tremae</name>
    <dbReference type="NCBI Taxonomy" id="200454"/>
    <lineage>
        <taxon>Bacteria</taxon>
        <taxon>Pseudomonadati</taxon>
        <taxon>Pseudomonadota</taxon>
        <taxon>Gammaproteobacteria</taxon>
        <taxon>Pseudomonadales</taxon>
        <taxon>Pseudomonadaceae</taxon>
        <taxon>Pseudomonas</taxon>
    </lineage>
</organism>
<dbReference type="EMBL" id="JBGMSU010000003">
    <property type="protein sequence ID" value="MFA0938101.1"/>
    <property type="molecule type" value="Genomic_DNA"/>
</dbReference>
<dbReference type="RefSeq" id="WP_005891328.1">
    <property type="nucleotide sequence ID" value="NZ_AVEE02000228.1"/>
</dbReference>
<accession>A0AA40TTG6</accession>
<sequence length="117" mass="12671">MTTQSAPSLPVPFIKGASAKNEVPSNADITLVLPAFTGPTCTQVMLTLISEPEDFNRQINQLVEIMQDKDTVVTVSNLKDGKKIFESSHKAKISGSVDAGNGQWIETPESVTYTFID</sequence>
<keyword evidence="4" id="KW-1185">Reference proteome</keyword>
<dbReference type="AlphaFoldDB" id="A0AA40TTG6"/>
<proteinExistence type="predicted"/>
<evidence type="ECO:0000313" key="1">
    <source>
        <dbReference type="EMBL" id="KPY94445.1"/>
    </source>
</evidence>
<dbReference type="Proteomes" id="UP001569512">
    <property type="component" value="Unassembled WGS sequence"/>
</dbReference>
<evidence type="ECO:0000313" key="2">
    <source>
        <dbReference type="EMBL" id="MFA0938101.1"/>
    </source>
</evidence>
<reference evidence="1 3" key="1">
    <citation type="submission" date="2015-09" db="EMBL/GenBank/DDBJ databases">
        <title>Genome announcement of multiple Pseudomonas syringae strains.</title>
        <authorList>
            <person name="Thakur S."/>
            <person name="Wang P.W."/>
            <person name="Gong Y."/>
            <person name="Weir B.S."/>
            <person name="Guttman D.S."/>
        </authorList>
    </citation>
    <scope>NUCLEOTIDE SEQUENCE [LARGE SCALE GENOMIC DNA]</scope>
    <source>
        <strain evidence="1 3">ICMP9151</strain>
    </source>
</reference>
<dbReference type="Proteomes" id="UP000050523">
    <property type="component" value="Unassembled WGS sequence"/>
</dbReference>